<evidence type="ECO:0000313" key="4">
    <source>
        <dbReference type="Proteomes" id="UP001370100"/>
    </source>
</evidence>
<accession>A0ABU8NE74</accession>
<organism evidence="3 4">
    <name type="scientific">Actinomycetospora aeridis</name>
    <dbReference type="NCBI Taxonomy" id="3129231"/>
    <lineage>
        <taxon>Bacteria</taxon>
        <taxon>Bacillati</taxon>
        <taxon>Actinomycetota</taxon>
        <taxon>Actinomycetes</taxon>
        <taxon>Pseudonocardiales</taxon>
        <taxon>Pseudonocardiaceae</taxon>
        <taxon>Actinomycetospora</taxon>
    </lineage>
</organism>
<dbReference type="PANTHER" id="PTHR43252">
    <property type="entry name" value="TRANSCRIPTIONAL REGULATOR YQJI"/>
    <property type="match status" value="1"/>
</dbReference>
<dbReference type="InterPro" id="IPR005149">
    <property type="entry name" value="Tscrpt_reg_PadR_N"/>
</dbReference>
<protein>
    <submittedName>
        <fullName evidence="3">PadR family transcriptional regulator</fullName>
    </submittedName>
</protein>
<feature type="compositionally biased region" description="Basic and acidic residues" evidence="1">
    <location>
        <begin position="7"/>
        <end position="23"/>
    </location>
</feature>
<reference evidence="3 4" key="1">
    <citation type="submission" date="2024-03" db="EMBL/GenBank/DDBJ databases">
        <title>Actinomycetospora sp. OC33-EN06, a novel actinomycete isolated from wild orchid (Aerides multiflora).</title>
        <authorList>
            <person name="Suriyachadkun C."/>
        </authorList>
    </citation>
    <scope>NUCLEOTIDE SEQUENCE [LARGE SCALE GENOMIC DNA]</scope>
    <source>
        <strain evidence="3 4">OC33-EN06</strain>
    </source>
</reference>
<dbReference type="Pfam" id="PF03551">
    <property type="entry name" value="PadR"/>
    <property type="match status" value="1"/>
</dbReference>
<feature type="domain" description="Transcription regulator PadR N-terminal" evidence="2">
    <location>
        <begin position="112"/>
        <end position="180"/>
    </location>
</feature>
<comment type="caution">
    <text evidence="3">The sequence shown here is derived from an EMBL/GenBank/DDBJ whole genome shotgun (WGS) entry which is preliminary data.</text>
</comment>
<dbReference type="Gene3D" id="1.10.10.10">
    <property type="entry name" value="Winged helix-like DNA-binding domain superfamily/Winged helix DNA-binding domain"/>
    <property type="match status" value="1"/>
</dbReference>
<dbReference type="EMBL" id="JBBEGL010000016">
    <property type="protein sequence ID" value="MEJ2890720.1"/>
    <property type="molecule type" value="Genomic_DNA"/>
</dbReference>
<dbReference type="SUPFAM" id="SSF46785">
    <property type="entry name" value="Winged helix' DNA-binding domain"/>
    <property type="match status" value="1"/>
</dbReference>
<gene>
    <name evidence="3" type="ORF">WCD41_29975</name>
</gene>
<feature type="region of interest" description="Disordered" evidence="1">
    <location>
        <begin position="1"/>
        <end position="104"/>
    </location>
</feature>
<dbReference type="InterPro" id="IPR036390">
    <property type="entry name" value="WH_DNA-bd_sf"/>
</dbReference>
<evidence type="ECO:0000259" key="2">
    <source>
        <dbReference type="Pfam" id="PF03551"/>
    </source>
</evidence>
<evidence type="ECO:0000256" key="1">
    <source>
        <dbReference type="SAM" id="MobiDB-lite"/>
    </source>
</evidence>
<dbReference type="InterPro" id="IPR036388">
    <property type="entry name" value="WH-like_DNA-bd_sf"/>
</dbReference>
<name>A0ABU8NE74_9PSEU</name>
<feature type="compositionally biased region" description="Gly residues" evidence="1">
    <location>
        <begin position="61"/>
        <end position="96"/>
    </location>
</feature>
<dbReference type="Proteomes" id="UP001370100">
    <property type="component" value="Unassembled WGS sequence"/>
</dbReference>
<keyword evidence="4" id="KW-1185">Reference proteome</keyword>
<proteinExistence type="predicted"/>
<dbReference type="RefSeq" id="WP_337718913.1">
    <property type="nucleotide sequence ID" value="NZ_JBBEGL010000016.1"/>
</dbReference>
<sequence length="263" mass="27437">MTTHDFPGGRRDIDAGPDHEGRTHGRGRGHGPHRHPGFGRDAMFGEFPGGPRGKFRRGGRRGGPFGRPGFGPGGPGGFGGFGAPGGFGPGGPGGPRGGHRGRRARGDVRTAVLALLAEEPMHGYQIIQEIGERSGGSWRPSPGSVYPTVSQLADEGLVRSEKAEGRSVIHLTDAGRTYVDEHREELDAVWNTAAAEDGFSALREAGAGLAGAVAQVAQVGRDEQVAEAVRLLDDTRRRLYLLLAGEETASGEPAADDEPGTTG</sequence>
<evidence type="ECO:0000313" key="3">
    <source>
        <dbReference type="EMBL" id="MEJ2890720.1"/>
    </source>
</evidence>
<feature type="compositionally biased region" description="Basic residues" evidence="1">
    <location>
        <begin position="24"/>
        <end position="37"/>
    </location>
</feature>
<dbReference type="PANTHER" id="PTHR43252:SF2">
    <property type="entry name" value="TRANSCRIPTION REGULATOR, PADR-LIKE FAMILY"/>
    <property type="match status" value="1"/>
</dbReference>